<dbReference type="AlphaFoldDB" id="A0A2B7X6P8"/>
<dbReference type="EMBL" id="PDNB01000135">
    <property type="protein sequence ID" value="PGH04550.1"/>
    <property type="molecule type" value="Genomic_DNA"/>
</dbReference>
<keyword evidence="2" id="KW-1185">Reference proteome</keyword>
<name>A0A2B7X6P8_9EURO</name>
<reference evidence="1 2" key="1">
    <citation type="submission" date="2017-10" db="EMBL/GenBank/DDBJ databases">
        <title>Comparative genomics in systemic dimorphic fungi from Ajellomycetaceae.</title>
        <authorList>
            <person name="Munoz J.F."/>
            <person name="Mcewen J.G."/>
            <person name="Clay O.K."/>
            <person name="Cuomo C.A."/>
        </authorList>
    </citation>
    <scope>NUCLEOTIDE SEQUENCE [LARGE SCALE GENOMIC DNA]</scope>
    <source>
        <strain evidence="1 2">UAMH5409</strain>
    </source>
</reference>
<accession>A0A2B7X6P8</accession>
<gene>
    <name evidence="1" type="ORF">AJ79_07076</name>
</gene>
<dbReference type="Proteomes" id="UP000223968">
    <property type="component" value="Unassembled WGS sequence"/>
</dbReference>
<feature type="non-terminal residue" evidence="1">
    <location>
        <position position="1"/>
    </location>
</feature>
<comment type="caution">
    <text evidence="1">The sequence shown here is derived from an EMBL/GenBank/DDBJ whole genome shotgun (WGS) entry which is preliminary data.</text>
</comment>
<proteinExistence type="predicted"/>
<sequence>AVQAYQNTLPSSSNNEFNLHFLEVAALIIHALAVNLYIATHPDVDVFTVKRGLPQHPHSTIDLCHGLYAAYMQYPYGLADTVGYWAETQIFGGVVLFEHGNGYCDSVLLDAFIHSPTHLGSSSAFQLSQSQLTFLQPLPFSAAQNTNTSTVHRNDLRARCIFRDDFSRINPVRGPRCVVPLTDELKAGYDWVRRQHEARARGEPYETRYYPPK</sequence>
<dbReference type="OrthoDB" id="5346581at2759"/>
<organism evidence="1 2">
    <name type="scientific">Helicocarpus griseus UAMH5409</name>
    <dbReference type="NCBI Taxonomy" id="1447875"/>
    <lineage>
        <taxon>Eukaryota</taxon>
        <taxon>Fungi</taxon>
        <taxon>Dikarya</taxon>
        <taxon>Ascomycota</taxon>
        <taxon>Pezizomycotina</taxon>
        <taxon>Eurotiomycetes</taxon>
        <taxon>Eurotiomycetidae</taxon>
        <taxon>Onygenales</taxon>
        <taxon>Ajellomycetaceae</taxon>
        <taxon>Helicocarpus</taxon>
    </lineage>
</organism>
<evidence type="ECO:0000313" key="1">
    <source>
        <dbReference type="EMBL" id="PGH04550.1"/>
    </source>
</evidence>
<protein>
    <submittedName>
        <fullName evidence="1">Uncharacterized protein</fullName>
    </submittedName>
</protein>
<evidence type="ECO:0000313" key="2">
    <source>
        <dbReference type="Proteomes" id="UP000223968"/>
    </source>
</evidence>